<dbReference type="Gene3D" id="3.40.50.620">
    <property type="entry name" value="HUPs"/>
    <property type="match status" value="1"/>
</dbReference>
<dbReference type="RefSeq" id="WP_103426687.1">
    <property type="nucleotide sequence ID" value="NZ_CP026309.1"/>
</dbReference>
<name>A0A2I8VM54_9EURY</name>
<evidence type="ECO:0000256" key="1">
    <source>
        <dbReference type="ARBA" id="ARBA00008791"/>
    </source>
</evidence>
<dbReference type="EMBL" id="CP026309">
    <property type="protein sequence ID" value="AUV82998.1"/>
    <property type="molecule type" value="Genomic_DNA"/>
</dbReference>
<dbReference type="PRINTS" id="PR01438">
    <property type="entry name" value="UNVRSLSTRESS"/>
</dbReference>
<proteinExistence type="inferred from homology"/>
<evidence type="ECO:0000313" key="3">
    <source>
        <dbReference type="EMBL" id="AUV82998.1"/>
    </source>
</evidence>
<dbReference type="GeneID" id="35593670"/>
<evidence type="ECO:0000313" key="4">
    <source>
        <dbReference type="Proteomes" id="UP000236584"/>
    </source>
</evidence>
<dbReference type="AlphaFoldDB" id="A0A2I8VM54"/>
<dbReference type="PANTHER" id="PTHR46268">
    <property type="entry name" value="STRESS RESPONSE PROTEIN NHAX"/>
    <property type="match status" value="1"/>
</dbReference>
<sequence length="143" mass="14793">MYDEILIPTDGSDASEVAVEQGVAVAARFDARVHLLHVVDVRAEMAASGVGDIADDLTETLDTMASDALDAAEALADGAGVPYEREVLEGYPHDAIAEYAADNEVDLVVVGASGRSGVAEHLLGSTTERVARTVGTSVLIARA</sequence>
<dbReference type="CDD" id="cd00293">
    <property type="entry name" value="USP-like"/>
    <property type="match status" value="1"/>
</dbReference>
<reference evidence="3 4" key="1">
    <citation type="submission" date="2018-01" db="EMBL/GenBank/DDBJ databases">
        <title>Complete genome sequence of Salinigranum rubrum GX10T, an extremely halophilic archaeon isolated from a marine solar saltern.</title>
        <authorList>
            <person name="Han S."/>
        </authorList>
    </citation>
    <scope>NUCLEOTIDE SEQUENCE [LARGE SCALE GENOMIC DNA]</scope>
    <source>
        <strain evidence="3 4">GX10</strain>
    </source>
</reference>
<dbReference type="InterPro" id="IPR006015">
    <property type="entry name" value="Universal_stress_UspA"/>
</dbReference>
<feature type="domain" description="UspA" evidence="2">
    <location>
        <begin position="1"/>
        <end position="142"/>
    </location>
</feature>
<accession>A0A2I8VM54</accession>
<organism evidence="3 4">
    <name type="scientific">Salinigranum rubrum</name>
    <dbReference type="NCBI Taxonomy" id="755307"/>
    <lineage>
        <taxon>Archaea</taxon>
        <taxon>Methanobacteriati</taxon>
        <taxon>Methanobacteriota</taxon>
        <taxon>Stenosarchaea group</taxon>
        <taxon>Halobacteria</taxon>
        <taxon>Halobacteriales</taxon>
        <taxon>Haloferacaceae</taxon>
        <taxon>Salinigranum</taxon>
    </lineage>
</organism>
<gene>
    <name evidence="3" type="ORF">C2R22_16220</name>
</gene>
<dbReference type="SUPFAM" id="SSF52402">
    <property type="entry name" value="Adenine nucleotide alpha hydrolases-like"/>
    <property type="match status" value="1"/>
</dbReference>
<dbReference type="Proteomes" id="UP000236584">
    <property type="component" value="Chromosome"/>
</dbReference>
<protein>
    <submittedName>
        <fullName evidence="3">Universal stress protein</fullName>
    </submittedName>
</protein>
<dbReference type="Pfam" id="PF00582">
    <property type="entry name" value="Usp"/>
    <property type="match status" value="1"/>
</dbReference>
<dbReference type="PANTHER" id="PTHR46268:SF6">
    <property type="entry name" value="UNIVERSAL STRESS PROTEIN UP12"/>
    <property type="match status" value="1"/>
</dbReference>
<dbReference type="InterPro" id="IPR006016">
    <property type="entry name" value="UspA"/>
</dbReference>
<evidence type="ECO:0000259" key="2">
    <source>
        <dbReference type="Pfam" id="PF00582"/>
    </source>
</evidence>
<dbReference type="OrthoDB" id="105697at2157"/>
<dbReference type="InterPro" id="IPR014729">
    <property type="entry name" value="Rossmann-like_a/b/a_fold"/>
</dbReference>
<dbReference type="KEGG" id="srub:C2R22_16220"/>
<comment type="similarity">
    <text evidence="1">Belongs to the universal stress protein A family.</text>
</comment>
<keyword evidence="4" id="KW-1185">Reference proteome</keyword>